<proteinExistence type="predicted"/>
<reference evidence="1 2" key="2">
    <citation type="journal article" date="2017" name="Antonie Van Leeuwenhoek">
        <title>Rhizobium rhizosphaerae sp. nov., a novel species isolated from rice rhizosphere.</title>
        <authorList>
            <person name="Zhao J.J."/>
            <person name="Zhang J."/>
            <person name="Zhang R.J."/>
            <person name="Zhang C.W."/>
            <person name="Yin H.Q."/>
            <person name="Zhang X.X."/>
        </authorList>
    </citation>
    <scope>NUCLEOTIDE SEQUENCE [LARGE SCALE GENOMIC DNA]</scope>
    <source>
        <strain evidence="1 2">ACAM 611</strain>
    </source>
</reference>
<dbReference type="EMBL" id="BAET01000031">
    <property type="protein sequence ID" value="GAB56728.1"/>
    <property type="molecule type" value="Genomic_DNA"/>
</dbReference>
<name>H5TEK1_9ALTE</name>
<protein>
    <submittedName>
        <fullName evidence="1">Uncharacterized protein</fullName>
    </submittedName>
</protein>
<reference evidence="1 2" key="1">
    <citation type="journal article" date="2012" name="J. Bacteriol.">
        <title>Genome sequence of proteorhodopsin-containing sea ice bacterium Glaciecola punicea ACAM 611T.</title>
        <authorList>
            <person name="Qin Q.-L."/>
            <person name="Xie B.-B."/>
            <person name="Shu Y.-L."/>
            <person name="Rong J.-C."/>
            <person name="Zhao D.-L."/>
            <person name="Zhang X.-Y."/>
            <person name="Chen X.-L."/>
            <person name="Zhou B.-C."/>
            <person name="Zhanga Y.-Z."/>
        </authorList>
    </citation>
    <scope>NUCLEOTIDE SEQUENCE [LARGE SCALE GENOMIC DNA]</scope>
    <source>
        <strain evidence="1 2">ACAM 611</strain>
    </source>
</reference>
<gene>
    <name evidence="1" type="ORF">GPUN_2613</name>
</gene>
<dbReference type="Proteomes" id="UP000053586">
    <property type="component" value="Unassembled WGS sequence"/>
</dbReference>
<evidence type="ECO:0000313" key="2">
    <source>
        <dbReference type="Proteomes" id="UP000053586"/>
    </source>
</evidence>
<dbReference type="AlphaFoldDB" id="H5TEK1"/>
<accession>H5TEK1</accession>
<sequence>MKKRFSKLQVDSNTTQCTFITALYIYSYVVNFNQKGN</sequence>
<comment type="caution">
    <text evidence="1">The sequence shown here is derived from an EMBL/GenBank/DDBJ whole genome shotgun (WGS) entry which is preliminary data.</text>
</comment>
<keyword evidence="2" id="KW-1185">Reference proteome</keyword>
<organism evidence="1 2">
    <name type="scientific">Glaciecola punicea ACAM 611</name>
    <dbReference type="NCBI Taxonomy" id="1121923"/>
    <lineage>
        <taxon>Bacteria</taxon>
        <taxon>Pseudomonadati</taxon>
        <taxon>Pseudomonadota</taxon>
        <taxon>Gammaproteobacteria</taxon>
        <taxon>Alteromonadales</taxon>
        <taxon>Alteromonadaceae</taxon>
        <taxon>Glaciecola</taxon>
    </lineage>
</organism>
<evidence type="ECO:0000313" key="1">
    <source>
        <dbReference type="EMBL" id="GAB56728.1"/>
    </source>
</evidence>